<dbReference type="InterPro" id="IPR000825">
    <property type="entry name" value="SUF_FeS_clus_asmbl_SufBD_core"/>
</dbReference>
<dbReference type="InterPro" id="IPR045595">
    <property type="entry name" value="SufBD_N"/>
</dbReference>
<dbReference type="AlphaFoldDB" id="A0A098C3E7"/>
<dbReference type="EMBL" id="LN515532">
    <property type="protein sequence ID" value="CEA16933.1"/>
    <property type="molecule type" value="Genomic_DNA"/>
</dbReference>
<dbReference type="Pfam" id="PF01458">
    <property type="entry name" value="SUFBD_core"/>
    <property type="match status" value="1"/>
</dbReference>
<dbReference type="GO" id="GO:0016226">
    <property type="term" value="P:iron-sulfur cluster assembly"/>
    <property type="evidence" value="ECO:0007669"/>
    <property type="project" value="InterPro"/>
</dbReference>
<dbReference type="InterPro" id="IPR037284">
    <property type="entry name" value="SUF_FeS_clus_asmbl_SufBD_sf"/>
</dbReference>
<protein>
    <recommendedName>
        <fullName evidence="6">FeS assembly protein SufD</fullName>
    </recommendedName>
</protein>
<proteinExistence type="inferred from homology"/>
<evidence type="ECO:0000259" key="2">
    <source>
        <dbReference type="Pfam" id="PF01458"/>
    </source>
</evidence>
<dbReference type="KEGG" id="pbt:ING2E5B_2205"/>
<evidence type="ECO:0000313" key="4">
    <source>
        <dbReference type="EMBL" id="CEA16933.1"/>
    </source>
</evidence>
<comment type="similarity">
    <text evidence="1">Belongs to the iron-sulfur cluster assembly SufBD family.</text>
</comment>
<dbReference type="PATRIC" id="fig|1562970.3.peg.2179"/>
<feature type="domain" description="SUF system FeS cluster assembly SufBD core" evidence="2">
    <location>
        <begin position="183"/>
        <end position="407"/>
    </location>
</feature>
<dbReference type="OrthoDB" id="9768262at2"/>
<evidence type="ECO:0000256" key="1">
    <source>
        <dbReference type="ARBA" id="ARBA00043967"/>
    </source>
</evidence>
<dbReference type="PANTHER" id="PTHR43575:SF1">
    <property type="entry name" value="PROTEIN ABCI7, CHLOROPLASTIC"/>
    <property type="match status" value="1"/>
</dbReference>
<dbReference type="PANTHER" id="PTHR43575">
    <property type="entry name" value="PROTEIN ABCI7, CHLOROPLASTIC"/>
    <property type="match status" value="1"/>
</dbReference>
<dbReference type="InterPro" id="IPR055346">
    <property type="entry name" value="Fe-S_cluster_assembly_SufBD"/>
</dbReference>
<dbReference type="Proteomes" id="UP000032417">
    <property type="component" value="Chromosome 1"/>
</dbReference>
<dbReference type="NCBIfam" id="TIGR01981">
    <property type="entry name" value="sufD"/>
    <property type="match status" value="1"/>
</dbReference>
<dbReference type="HOGENOM" id="CLU_026231_5_2_10"/>
<evidence type="ECO:0008006" key="6">
    <source>
        <dbReference type="Google" id="ProtNLM"/>
    </source>
</evidence>
<evidence type="ECO:0000259" key="3">
    <source>
        <dbReference type="Pfam" id="PF19295"/>
    </source>
</evidence>
<sequence length="446" mass="50792">MIEQQYIDLFEKYRGDLDANSSNGMNAHRDAAFETFKQIGFPTSKQEDYKHSNIVRVFDADLGLNLRNIPIPVNPYEAFKCDVPNLNTHTYFLINDRFYNEVEQGEGLPEGVFAGSLRQFSEEHPEVFEKYYAKIADSTDNGIVAYNTMFVQDGFVIYVPKNIEVEKPLQLINILRGGVDLNVNRRLLIIAEENAHVKLLVCDHTVDEVSFVVTQVTEVFADESAQVDVYELEENSEKVTRLNNLFSEQKDNSKVVTSSITLHNGYTRNNFRYRLLGEHAEAHAGGLAICDKEQHIDNFAFLDHSKPNCMSDELFKTILNDKATGVFCGKILVEKDAQKTLAYQTSRNLLNSETAQMFAKPQLEIYADDVKCSHGLTTGHLDEESLFYMRSRGIDKEEARLLLLVAFTRDVVDLVRIPSLQERLVTLISKRFRGELLRCGNCNVCK</sequence>
<evidence type="ECO:0000313" key="5">
    <source>
        <dbReference type="Proteomes" id="UP000032417"/>
    </source>
</evidence>
<accession>A0A098C3E7</accession>
<dbReference type="STRING" id="1562970.ING2E5B_2205"/>
<dbReference type="SUPFAM" id="SSF101960">
    <property type="entry name" value="Stabilizer of iron transporter SufD"/>
    <property type="match status" value="1"/>
</dbReference>
<dbReference type="InterPro" id="IPR011542">
    <property type="entry name" value="SUF_FeS_clus_asmbl_SufD"/>
</dbReference>
<gene>
    <name evidence="4" type="ORF">ING2E5B_2205</name>
</gene>
<name>A0A098C3E7_9BACT</name>
<dbReference type="Pfam" id="PF19295">
    <property type="entry name" value="SufBD_N"/>
    <property type="match status" value="1"/>
</dbReference>
<keyword evidence="5" id="KW-1185">Reference proteome</keyword>
<reference evidence="4 5" key="1">
    <citation type="submission" date="2014-08" db="EMBL/GenBank/DDBJ databases">
        <authorList>
            <person name="Wibberg D."/>
        </authorList>
    </citation>
    <scope>NUCLEOTIDE SEQUENCE [LARGE SCALE GENOMIC DNA]</scope>
    <source>
        <strain evidence="5">ING2-E5B</strain>
    </source>
</reference>
<feature type="domain" description="SUF system FeS cluster assembly SufBD N-terminal" evidence="3">
    <location>
        <begin position="2"/>
        <end position="171"/>
    </location>
</feature>
<organism evidence="4 5">
    <name type="scientific">Fermentimonas caenicola</name>
    <dbReference type="NCBI Taxonomy" id="1562970"/>
    <lineage>
        <taxon>Bacteria</taxon>
        <taxon>Pseudomonadati</taxon>
        <taxon>Bacteroidota</taxon>
        <taxon>Bacteroidia</taxon>
        <taxon>Bacteroidales</taxon>
        <taxon>Dysgonomonadaceae</taxon>
        <taxon>Fermentimonas</taxon>
    </lineage>
</organism>